<evidence type="ECO:0000313" key="1">
    <source>
        <dbReference type="EMBL" id="MBK1714376.1"/>
    </source>
</evidence>
<organism evidence="1 2">
    <name type="scientific">Rubrivivax gelatinosus</name>
    <name type="common">Rhodocyclus gelatinosus</name>
    <name type="synonym">Rhodopseudomonas gelatinosa</name>
    <dbReference type="NCBI Taxonomy" id="28068"/>
    <lineage>
        <taxon>Bacteria</taxon>
        <taxon>Pseudomonadati</taxon>
        <taxon>Pseudomonadota</taxon>
        <taxon>Betaproteobacteria</taxon>
        <taxon>Burkholderiales</taxon>
        <taxon>Sphaerotilaceae</taxon>
        <taxon>Rubrivivax</taxon>
    </lineage>
</organism>
<name>A0ABS1DZ01_RUBGE</name>
<sequence length="146" mass="16337">MEPERRDEWAARVVAWHHRDPLALRVTPQQVEALGWLDLPFAGEGARRSWRAVFSEQVLPGVSTRRVAAWARRHGQESRPETGELPLHQVAIERRLVRADDRAVVLWVGRATLQTPAGPVEVLLDSRPGGAVLGRRRAGCRAAPRP</sequence>
<dbReference type="Proteomes" id="UP001041814">
    <property type="component" value="Unassembled WGS sequence"/>
</dbReference>
<accession>A0ABS1DZ01</accession>
<reference evidence="1" key="2">
    <citation type="journal article" date="2020" name="Microorganisms">
        <title>Osmotic Adaptation and Compatible Solute Biosynthesis of Phototrophic Bacteria as Revealed from Genome Analyses.</title>
        <authorList>
            <person name="Imhoff J.F."/>
            <person name="Rahn T."/>
            <person name="Kunzel S."/>
            <person name="Keller A."/>
            <person name="Neulinger S.C."/>
        </authorList>
    </citation>
    <scope>NUCLEOTIDE SEQUENCE</scope>
    <source>
        <strain evidence="1">IM 151</strain>
    </source>
</reference>
<proteinExistence type="predicted"/>
<dbReference type="EMBL" id="NRRU01000065">
    <property type="protein sequence ID" value="MBK1714376.1"/>
    <property type="molecule type" value="Genomic_DNA"/>
</dbReference>
<dbReference type="RefSeq" id="WP_200379291.1">
    <property type="nucleotide sequence ID" value="NZ_NRRU01000065.1"/>
</dbReference>
<gene>
    <name evidence="1" type="ORF">CKO43_16515</name>
</gene>
<keyword evidence="2" id="KW-1185">Reference proteome</keyword>
<evidence type="ECO:0000313" key="2">
    <source>
        <dbReference type="Proteomes" id="UP001041814"/>
    </source>
</evidence>
<reference evidence="1" key="1">
    <citation type="submission" date="2017-08" db="EMBL/GenBank/DDBJ databases">
        <authorList>
            <person name="Imhoff J.F."/>
            <person name="Rahn T."/>
            <person name="Kuenzel S."/>
            <person name="Neulinger S.C."/>
        </authorList>
    </citation>
    <scope>NUCLEOTIDE SEQUENCE</scope>
    <source>
        <strain evidence="1">IM 151</strain>
    </source>
</reference>
<feature type="non-terminal residue" evidence="1">
    <location>
        <position position="146"/>
    </location>
</feature>
<protein>
    <submittedName>
        <fullName evidence="1">Uncharacterized protein</fullName>
    </submittedName>
</protein>
<comment type="caution">
    <text evidence="1">The sequence shown here is derived from an EMBL/GenBank/DDBJ whole genome shotgun (WGS) entry which is preliminary data.</text>
</comment>